<evidence type="ECO:0000313" key="4">
    <source>
        <dbReference type="Proteomes" id="UP000664844"/>
    </source>
</evidence>
<name>A0ABS3FLE0_9CYAN</name>
<keyword evidence="4" id="KW-1185">Reference proteome</keyword>
<dbReference type="Gene3D" id="1.10.260.40">
    <property type="entry name" value="lambda repressor-like DNA-binding domains"/>
    <property type="match status" value="1"/>
</dbReference>
<comment type="similarity">
    <text evidence="1">Belongs to the short-chain fatty acyl-CoA assimilation regulator (ScfR) family.</text>
</comment>
<dbReference type="PANTHER" id="PTHR43236">
    <property type="entry name" value="ANTITOXIN HIGA1"/>
    <property type="match status" value="1"/>
</dbReference>
<organism evidence="3 4">
    <name type="scientific">Phormidium pseudopriestleyi FRX01</name>
    <dbReference type="NCBI Taxonomy" id="1759528"/>
    <lineage>
        <taxon>Bacteria</taxon>
        <taxon>Bacillati</taxon>
        <taxon>Cyanobacteriota</taxon>
        <taxon>Cyanophyceae</taxon>
        <taxon>Oscillatoriophycideae</taxon>
        <taxon>Oscillatoriales</taxon>
        <taxon>Oscillatoriaceae</taxon>
        <taxon>Phormidium</taxon>
    </lineage>
</organism>
<evidence type="ECO:0000313" key="3">
    <source>
        <dbReference type="EMBL" id="MBO0347910.1"/>
    </source>
</evidence>
<evidence type="ECO:0000259" key="2">
    <source>
        <dbReference type="PROSITE" id="PS50943"/>
    </source>
</evidence>
<sequence>MKETIAGNLTRYRKAVGLSQEQLANLVSITRQSINNYENAKTLPDSKTLSALGRTLGVTLDDLLRPEFSPVTPFRLRAHAGFDKQPQFATQVRRMLETYHALEAAAGIPVYAPETHSCHQLPGNEALIQATAARFRRTLGLGETPILNLFVAVEELGLKVLRQPIIIKGFFGLSACSFAQGAFVLINTHNISIERQVFTLAHEIGHLIFHRDEYQQSLIEPGNKAEEEAREAVANYFAGHLLVPQTEFERFYQISPNLIKLKQHFRVSYQVILKRLSDMGRIDYGRELAKIRKIYKQRNGLSLSNSIELPPTLKPEEFPENERYQELIWQALNRGNISELKAAELLNITLEELGVRRREAEVYAIP</sequence>
<accession>A0ABS3FLE0</accession>
<comment type="caution">
    <text evidence="3">The sequence shown here is derived from an EMBL/GenBank/DDBJ whole genome shotgun (WGS) entry which is preliminary data.</text>
</comment>
<dbReference type="Pfam" id="PF01381">
    <property type="entry name" value="HTH_3"/>
    <property type="match status" value="1"/>
</dbReference>
<gene>
    <name evidence="3" type="ORF">J0895_02080</name>
</gene>
<dbReference type="Gene3D" id="1.10.10.2910">
    <property type="match status" value="1"/>
</dbReference>
<dbReference type="SUPFAM" id="SSF47413">
    <property type="entry name" value="lambda repressor-like DNA-binding domains"/>
    <property type="match status" value="1"/>
</dbReference>
<dbReference type="PROSITE" id="PS50943">
    <property type="entry name" value="HTH_CROC1"/>
    <property type="match status" value="1"/>
</dbReference>
<dbReference type="InterPro" id="IPR001387">
    <property type="entry name" value="Cro/C1-type_HTH"/>
</dbReference>
<reference evidence="3 4" key="1">
    <citation type="submission" date="2021-03" db="EMBL/GenBank/DDBJ databases">
        <title>Metabolic Capacity of the Antarctic Cyanobacterium Phormidium pseudopriestleyi that Sustains Oxygenic Photosynthesis in the Presence of Hydrogen Sulfide.</title>
        <authorList>
            <person name="Lumian J.E."/>
            <person name="Jungblut A.D."/>
            <person name="Dillon M.L."/>
            <person name="Hawes I."/>
            <person name="Doran P.T."/>
            <person name="Mackey T.J."/>
            <person name="Dick G.J."/>
            <person name="Grettenberger C.L."/>
            <person name="Sumner D.Y."/>
        </authorList>
    </citation>
    <scope>NUCLEOTIDE SEQUENCE [LARGE SCALE GENOMIC DNA]</scope>
    <source>
        <strain evidence="3 4">FRX01</strain>
    </source>
</reference>
<dbReference type="RefSeq" id="WP_207086484.1">
    <property type="nucleotide sequence ID" value="NZ_JAFLQW010000052.1"/>
</dbReference>
<dbReference type="Pfam" id="PF06114">
    <property type="entry name" value="Peptidase_M78"/>
    <property type="match status" value="1"/>
</dbReference>
<dbReference type="InterPro" id="IPR010359">
    <property type="entry name" value="IrrE_HExxH"/>
</dbReference>
<protein>
    <submittedName>
        <fullName evidence="3">ImmA/IrrE family metallo-endopeptidase</fullName>
    </submittedName>
</protein>
<dbReference type="CDD" id="cd00093">
    <property type="entry name" value="HTH_XRE"/>
    <property type="match status" value="1"/>
</dbReference>
<dbReference type="SMART" id="SM00530">
    <property type="entry name" value="HTH_XRE"/>
    <property type="match status" value="1"/>
</dbReference>
<proteinExistence type="inferred from homology"/>
<feature type="domain" description="HTH cro/C1-type" evidence="2">
    <location>
        <begin position="9"/>
        <end position="63"/>
    </location>
</feature>
<dbReference type="InterPro" id="IPR052345">
    <property type="entry name" value="Rad_response_metalloprotease"/>
</dbReference>
<dbReference type="PANTHER" id="PTHR43236:SF1">
    <property type="entry name" value="BLL7220 PROTEIN"/>
    <property type="match status" value="1"/>
</dbReference>
<dbReference type="EMBL" id="JAFLQW010000052">
    <property type="protein sequence ID" value="MBO0347910.1"/>
    <property type="molecule type" value="Genomic_DNA"/>
</dbReference>
<evidence type="ECO:0000256" key="1">
    <source>
        <dbReference type="ARBA" id="ARBA00007227"/>
    </source>
</evidence>
<dbReference type="InterPro" id="IPR010982">
    <property type="entry name" value="Lambda_DNA-bd_dom_sf"/>
</dbReference>
<dbReference type="Proteomes" id="UP000664844">
    <property type="component" value="Unassembled WGS sequence"/>
</dbReference>